<proteinExistence type="predicted"/>
<protein>
    <submittedName>
        <fullName evidence="1">Uncharacterized protein</fullName>
    </submittedName>
</protein>
<comment type="caution">
    <text evidence="1">The sequence shown here is derived from an EMBL/GenBank/DDBJ whole genome shotgun (WGS) entry which is preliminary data.</text>
</comment>
<dbReference type="EMBL" id="JACHWR010000001">
    <property type="protein sequence ID" value="MBB3041236.1"/>
    <property type="molecule type" value="Genomic_DNA"/>
</dbReference>
<name>A0A7W4Z0X0_9ACTN</name>
<organism evidence="1 2">
    <name type="scientific">Nocardioides soli</name>
    <dbReference type="NCBI Taxonomy" id="1036020"/>
    <lineage>
        <taxon>Bacteria</taxon>
        <taxon>Bacillati</taxon>
        <taxon>Actinomycetota</taxon>
        <taxon>Actinomycetes</taxon>
        <taxon>Propionibacteriales</taxon>
        <taxon>Nocardioidaceae</taxon>
        <taxon>Nocardioides</taxon>
    </lineage>
</organism>
<dbReference type="RefSeq" id="WP_183591159.1">
    <property type="nucleotide sequence ID" value="NZ_JACHWR010000001.1"/>
</dbReference>
<accession>A0A7W4Z0X0</accession>
<reference evidence="1 2" key="1">
    <citation type="submission" date="2020-08" db="EMBL/GenBank/DDBJ databases">
        <title>Sequencing the genomes of 1000 actinobacteria strains.</title>
        <authorList>
            <person name="Klenk H.-P."/>
        </authorList>
    </citation>
    <scope>NUCLEOTIDE SEQUENCE [LARGE SCALE GENOMIC DNA]</scope>
    <source>
        <strain evidence="1 2">DSM 105498</strain>
    </source>
</reference>
<dbReference type="AlphaFoldDB" id="A0A7W4Z0X0"/>
<evidence type="ECO:0000313" key="1">
    <source>
        <dbReference type="EMBL" id="MBB3041236.1"/>
    </source>
</evidence>
<dbReference type="Proteomes" id="UP000589626">
    <property type="component" value="Unassembled WGS sequence"/>
</dbReference>
<gene>
    <name evidence="1" type="ORF">FHU40_001037</name>
</gene>
<keyword evidence="2" id="KW-1185">Reference proteome</keyword>
<sequence>MAGFDDLIAAGLPYLATEYITATAGTSWTIGYDLEDDAGAPVDLTAGFTATWNVYDKAGAAKLSTGLTVSRTATGVVVTATAAASAGLAAGAYFHELQIVRPSDLATLVVVGAGDSQFVVKRKAAA</sequence>
<evidence type="ECO:0000313" key="2">
    <source>
        <dbReference type="Proteomes" id="UP000589626"/>
    </source>
</evidence>